<reference evidence="1 2" key="1">
    <citation type="submission" date="2024-01" db="EMBL/GenBank/DDBJ databases">
        <title>The genomes of 5 underutilized Papilionoideae crops provide insights into root nodulation and disease resistanc.</title>
        <authorList>
            <person name="Jiang F."/>
        </authorList>
    </citation>
    <scope>NUCLEOTIDE SEQUENCE [LARGE SCALE GENOMIC DNA]</scope>
    <source>
        <strain evidence="1">JINMINGXINNONG_FW02</strain>
        <tissue evidence="1">Leaves</tissue>
    </source>
</reference>
<evidence type="ECO:0000313" key="2">
    <source>
        <dbReference type="Proteomes" id="UP001374584"/>
    </source>
</evidence>
<dbReference type="Proteomes" id="UP001374584">
    <property type="component" value="Unassembled WGS sequence"/>
</dbReference>
<dbReference type="AlphaFoldDB" id="A0AAN9NBG6"/>
<organism evidence="1 2">
    <name type="scientific">Phaseolus coccineus</name>
    <name type="common">Scarlet runner bean</name>
    <name type="synonym">Phaseolus multiflorus</name>
    <dbReference type="NCBI Taxonomy" id="3886"/>
    <lineage>
        <taxon>Eukaryota</taxon>
        <taxon>Viridiplantae</taxon>
        <taxon>Streptophyta</taxon>
        <taxon>Embryophyta</taxon>
        <taxon>Tracheophyta</taxon>
        <taxon>Spermatophyta</taxon>
        <taxon>Magnoliopsida</taxon>
        <taxon>eudicotyledons</taxon>
        <taxon>Gunneridae</taxon>
        <taxon>Pentapetalae</taxon>
        <taxon>rosids</taxon>
        <taxon>fabids</taxon>
        <taxon>Fabales</taxon>
        <taxon>Fabaceae</taxon>
        <taxon>Papilionoideae</taxon>
        <taxon>50 kb inversion clade</taxon>
        <taxon>NPAAA clade</taxon>
        <taxon>indigoferoid/millettioid clade</taxon>
        <taxon>Phaseoleae</taxon>
        <taxon>Phaseolus</taxon>
    </lineage>
</organism>
<accession>A0AAN9NBG6</accession>
<proteinExistence type="predicted"/>
<comment type="caution">
    <text evidence="1">The sequence shown here is derived from an EMBL/GenBank/DDBJ whole genome shotgun (WGS) entry which is preliminary data.</text>
</comment>
<evidence type="ECO:0000313" key="1">
    <source>
        <dbReference type="EMBL" id="KAK7366848.1"/>
    </source>
</evidence>
<dbReference type="EMBL" id="JAYMYR010000004">
    <property type="protein sequence ID" value="KAK7366848.1"/>
    <property type="molecule type" value="Genomic_DNA"/>
</dbReference>
<gene>
    <name evidence="1" type="ORF">VNO80_08848</name>
</gene>
<name>A0AAN9NBG6_PHACN</name>
<protein>
    <submittedName>
        <fullName evidence="1">Uncharacterized protein</fullName>
    </submittedName>
</protein>
<keyword evidence="2" id="KW-1185">Reference proteome</keyword>
<sequence>MLLMIFRKTEPEIFSSVFIPLRPTLLCLFRFRHQRELVLMDKMNPISANNGWWKDGKCVPRLVDVGRV</sequence>